<evidence type="ECO:0000313" key="2">
    <source>
        <dbReference type="WBParaSite" id="Hba_08139"/>
    </source>
</evidence>
<protein>
    <submittedName>
        <fullName evidence="2">Uncharacterized protein</fullName>
    </submittedName>
</protein>
<sequence length="69" mass="7824">MLPLDERFNAAVEIIQKLPKDGAFDFVKATYIVFNIVFLCVYLQELDINAWLDGDCDSSIRTNLAKLGK</sequence>
<dbReference type="AlphaFoldDB" id="A0A1I7WSM2"/>
<keyword evidence="1" id="KW-1185">Reference proteome</keyword>
<accession>A0A1I7WSM2</accession>
<reference evidence="2" key="1">
    <citation type="submission" date="2016-11" db="UniProtKB">
        <authorList>
            <consortium name="WormBaseParasite"/>
        </authorList>
    </citation>
    <scope>IDENTIFICATION</scope>
</reference>
<evidence type="ECO:0000313" key="1">
    <source>
        <dbReference type="Proteomes" id="UP000095283"/>
    </source>
</evidence>
<dbReference type="WBParaSite" id="Hba_08139">
    <property type="protein sequence ID" value="Hba_08139"/>
    <property type="gene ID" value="Hba_08139"/>
</dbReference>
<proteinExistence type="predicted"/>
<name>A0A1I7WSM2_HETBA</name>
<organism evidence="1 2">
    <name type="scientific">Heterorhabditis bacteriophora</name>
    <name type="common">Entomopathogenic nematode worm</name>
    <dbReference type="NCBI Taxonomy" id="37862"/>
    <lineage>
        <taxon>Eukaryota</taxon>
        <taxon>Metazoa</taxon>
        <taxon>Ecdysozoa</taxon>
        <taxon>Nematoda</taxon>
        <taxon>Chromadorea</taxon>
        <taxon>Rhabditida</taxon>
        <taxon>Rhabditina</taxon>
        <taxon>Rhabditomorpha</taxon>
        <taxon>Strongyloidea</taxon>
        <taxon>Heterorhabditidae</taxon>
        <taxon>Heterorhabditis</taxon>
    </lineage>
</organism>
<dbReference type="Proteomes" id="UP000095283">
    <property type="component" value="Unplaced"/>
</dbReference>